<dbReference type="PANTHER" id="PTHR30146">
    <property type="entry name" value="LACI-RELATED TRANSCRIPTIONAL REPRESSOR"/>
    <property type="match status" value="1"/>
</dbReference>
<evidence type="ECO:0000259" key="4">
    <source>
        <dbReference type="PROSITE" id="PS50932"/>
    </source>
</evidence>
<dbReference type="SMART" id="SM00354">
    <property type="entry name" value="HTH_LACI"/>
    <property type="match status" value="1"/>
</dbReference>
<evidence type="ECO:0000256" key="1">
    <source>
        <dbReference type="ARBA" id="ARBA00023015"/>
    </source>
</evidence>
<dbReference type="InterPro" id="IPR000843">
    <property type="entry name" value="HTH_LacI"/>
</dbReference>
<dbReference type="AlphaFoldDB" id="A0A521EXS8"/>
<dbReference type="SUPFAM" id="SSF47413">
    <property type="entry name" value="lambda repressor-like DNA-binding domains"/>
    <property type="match status" value="1"/>
</dbReference>
<dbReference type="InterPro" id="IPR001387">
    <property type="entry name" value="Cro/C1-type_HTH"/>
</dbReference>
<gene>
    <name evidence="6" type="ORF">SAMN06265219_11427</name>
</gene>
<dbReference type="RefSeq" id="WP_142455486.1">
    <property type="nucleotide sequence ID" value="NZ_FXTP01000014.1"/>
</dbReference>
<evidence type="ECO:0000256" key="3">
    <source>
        <dbReference type="ARBA" id="ARBA00023163"/>
    </source>
</evidence>
<dbReference type="GO" id="GO:0000976">
    <property type="term" value="F:transcription cis-regulatory region binding"/>
    <property type="evidence" value="ECO:0007669"/>
    <property type="project" value="TreeGrafter"/>
</dbReference>
<dbReference type="Proteomes" id="UP000317557">
    <property type="component" value="Unassembled WGS sequence"/>
</dbReference>
<protein>
    <submittedName>
        <fullName evidence="6">Transcriptional regulator, LacI family</fullName>
    </submittedName>
</protein>
<accession>A0A521EXS8</accession>
<feature type="domain" description="HTH lacI-type" evidence="4">
    <location>
        <begin position="3"/>
        <end position="46"/>
    </location>
</feature>
<dbReference type="CDD" id="cd06267">
    <property type="entry name" value="PBP1_LacI_sugar_binding-like"/>
    <property type="match status" value="1"/>
</dbReference>
<organism evidence="6 7">
    <name type="scientific">Gracilimonas mengyeensis</name>
    <dbReference type="NCBI Taxonomy" id="1302730"/>
    <lineage>
        <taxon>Bacteria</taxon>
        <taxon>Pseudomonadati</taxon>
        <taxon>Balneolota</taxon>
        <taxon>Balneolia</taxon>
        <taxon>Balneolales</taxon>
        <taxon>Balneolaceae</taxon>
        <taxon>Gracilimonas</taxon>
    </lineage>
</organism>
<dbReference type="OrthoDB" id="9803256at2"/>
<keyword evidence="1" id="KW-0805">Transcription regulation</keyword>
<dbReference type="Gene3D" id="1.10.260.40">
    <property type="entry name" value="lambda repressor-like DNA-binding domains"/>
    <property type="match status" value="1"/>
</dbReference>
<keyword evidence="3" id="KW-0804">Transcription</keyword>
<dbReference type="PANTHER" id="PTHR30146:SF24">
    <property type="entry name" value="XYLOSE OPERON REGULATORY PROTEIN"/>
    <property type="match status" value="1"/>
</dbReference>
<dbReference type="GO" id="GO:0003700">
    <property type="term" value="F:DNA-binding transcription factor activity"/>
    <property type="evidence" value="ECO:0007669"/>
    <property type="project" value="TreeGrafter"/>
</dbReference>
<reference evidence="6 7" key="1">
    <citation type="submission" date="2017-05" db="EMBL/GenBank/DDBJ databases">
        <authorList>
            <person name="Varghese N."/>
            <person name="Submissions S."/>
        </authorList>
    </citation>
    <scope>NUCLEOTIDE SEQUENCE [LARGE SCALE GENOMIC DNA]</scope>
    <source>
        <strain evidence="6 7">DSM 21985</strain>
    </source>
</reference>
<keyword evidence="2" id="KW-0238">DNA-binding</keyword>
<dbReference type="Gene3D" id="3.40.50.2300">
    <property type="match status" value="2"/>
</dbReference>
<dbReference type="InterPro" id="IPR046335">
    <property type="entry name" value="LacI/GalR-like_sensor"/>
</dbReference>
<dbReference type="EMBL" id="FXTP01000014">
    <property type="protein sequence ID" value="SMO88693.1"/>
    <property type="molecule type" value="Genomic_DNA"/>
</dbReference>
<dbReference type="InterPro" id="IPR028082">
    <property type="entry name" value="Peripla_BP_I"/>
</dbReference>
<dbReference type="Pfam" id="PF13377">
    <property type="entry name" value="Peripla_BP_3"/>
    <property type="match status" value="1"/>
</dbReference>
<name>A0A521EXS8_9BACT</name>
<dbReference type="Pfam" id="PF00356">
    <property type="entry name" value="LacI"/>
    <property type="match status" value="1"/>
</dbReference>
<evidence type="ECO:0000313" key="6">
    <source>
        <dbReference type="EMBL" id="SMO88693.1"/>
    </source>
</evidence>
<keyword evidence="7" id="KW-1185">Reference proteome</keyword>
<dbReference type="SUPFAM" id="SSF53822">
    <property type="entry name" value="Periplasmic binding protein-like I"/>
    <property type="match status" value="1"/>
</dbReference>
<evidence type="ECO:0000259" key="5">
    <source>
        <dbReference type="PROSITE" id="PS50943"/>
    </source>
</evidence>
<sequence>MKVTLKDIAEKSGYSISTVSRVLNGSGNISTEVQKQIIKIAEELSYPFSKSKIPIYSSGSLHIALVTDFREGEFYASFFYGFSVAARETNVQLSLIDVVDHEDHLIKTINDLDEQIIDGLCLFMPEMNQEDYHNLLNNIVSDLPMVSNAMIQSPVVPTITFDGYSGGHLAAEHFITKGYSSFGIVKGPFEKAESRFRYNGFKDYLAQSGYELSWETTGDFMFDSGVNAYQQYKELNNRPKAVFVTNDLMTKGFLEAAKNDGLQVPKDLALISYDNTPMCRESYPPITAVNTSFSELGKETFKVLKDIIAKKHTQNGTLSLIPVDLVERETA</sequence>
<evidence type="ECO:0000256" key="2">
    <source>
        <dbReference type="ARBA" id="ARBA00023125"/>
    </source>
</evidence>
<evidence type="ECO:0000313" key="7">
    <source>
        <dbReference type="Proteomes" id="UP000317557"/>
    </source>
</evidence>
<dbReference type="CDD" id="cd01392">
    <property type="entry name" value="HTH_LacI"/>
    <property type="match status" value="1"/>
</dbReference>
<dbReference type="PROSITE" id="PS50932">
    <property type="entry name" value="HTH_LACI_2"/>
    <property type="match status" value="1"/>
</dbReference>
<feature type="domain" description="HTH cro/C1-type" evidence="5">
    <location>
        <begin position="2"/>
        <end position="40"/>
    </location>
</feature>
<dbReference type="PROSITE" id="PS50943">
    <property type="entry name" value="HTH_CROC1"/>
    <property type="match status" value="1"/>
</dbReference>
<proteinExistence type="predicted"/>
<dbReference type="InterPro" id="IPR010982">
    <property type="entry name" value="Lambda_DNA-bd_dom_sf"/>
</dbReference>